<dbReference type="GO" id="GO:0004792">
    <property type="term" value="F:thiosulfate-cyanide sulfurtransferase activity"/>
    <property type="evidence" value="ECO:0007669"/>
    <property type="project" value="InterPro"/>
</dbReference>
<reference evidence="3" key="3">
    <citation type="submission" date="2024-03" db="EMBL/GenBank/DDBJ databases">
        <title>The Genome Sequence of Enterococcus sp. DIV0238c.</title>
        <authorList>
            <consortium name="The Broad Institute Genomics Platform"/>
            <consortium name="The Broad Institute Microbial Omics Core"/>
            <consortium name="The Broad Institute Genomic Center for Infectious Diseases"/>
            <person name="Earl A."/>
            <person name="Manson A."/>
            <person name="Gilmore M."/>
            <person name="Schwartman J."/>
            <person name="Shea T."/>
            <person name="Abouelleil A."/>
            <person name="Cao P."/>
            <person name="Chapman S."/>
            <person name="Cusick C."/>
            <person name="Young S."/>
            <person name="Neafsey D."/>
            <person name="Nusbaum C."/>
            <person name="Birren B."/>
        </authorList>
    </citation>
    <scope>NUCLEOTIDE SEQUENCE</scope>
    <source>
        <strain evidence="3">9D6_DIV0238</strain>
    </source>
</reference>
<dbReference type="InterPro" id="IPR036873">
    <property type="entry name" value="Rhodanese-like_dom_sf"/>
</dbReference>
<feature type="domain" description="Rhodanese" evidence="1">
    <location>
        <begin position="25"/>
        <end position="104"/>
    </location>
</feature>
<protein>
    <recommendedName>
        <fullName evidence="1">Rhodanese domain-containing protein</fullName>
    </recommendedName>
</protein>
<dbReference type="InterPro" id="IPR001763">
    <property type="entry name" value="Rhodanese-like_dom"/>
</dbReference>
<dbReference type="Gene3D" id="3.40.250.10">
    <property type="entry name" value="Rhodanese-like domain"/>
    <property type="match status" value="1"/>
</dbReference>
<dbReference type="PANTHER" id="PTHR43031">
    <property type="entry name" value="FAD-DEPENDENT OXIDOREDUCTASE"/>
    <property type="match status" value="1"/>
</dbReference>
<dbReference type="SMART" id="SM00450">
    <property type="entry name" value="RHOD"/>
    <property type="match status" value="1"/>
</dbReference>
<organism evidence="2">
    <name type="scientific">Candidatus Enterococcus dunnyi</name>
    <dbReference type="NCBI Taxonomy" id="1834192"/>
    <lineage>
        <taxon>Bacteria</taxon>
        <taxon>Bacillati</taxon>
        <taxon>Bacillota</taxon>
        <taxon>Bacilli</taxon>
        <taxon>Lactobacillales</taxon>
        <taxon>Enterococcaceae</taxon>
        <taxon>Enterococcus</taxon>
    </lineage>
</organism>
<sequence length="104" mass="11539">MFSFFNKTSINGSELQQKLTLNPEIIDVREKSEFQAGHIPGAKNIPLSKISAYSLKGDRPIYIICQSGLRSRQATKLLRKKGIQAFNVKGGMSRWSGTVRGGKL</sequence>
<evidence type="ECO:0000313" key="3">
    <source>
        <dbReference type="EMBL" id="WYJ95386.1"/>
    </source>
</evidence>
<keyword evidence="4" id="KW-1185">Reference proteome</keyword>
<proteinExistence type="predicted"/>
<dbReference type="Proteomes" id="UP000196151">
    <property type="component" value="Chromosome"/>
</dbReference>
<reference evidence="2" key="1">
    <citation type="submission" date="2017-05" db="EMBL/GenBank/DDBJ databases">
        <title>The Genome Sequence of Enterococcus sp. 9D6_DIV0238.</title>
        <authorList>
            <consortium name="The Broad Institute Genomics Platform"/>
            <consortium name="The Broad Institute Genomic Center for Infectious Diseases"/>
            <person name="Earl A."/>
            <person name="Manson A."/>
            <person name="Schwartman J."/>
            <person name="Gilmore M."/>
            <person name="Abouelleil A."/>
            <person name="Cao P."/>
            <person name="Chapman S."/>
            <person name="Cusick C."/>
            <person name="Shea T."/>
            <person name="Young S."/>
            <person name="Neafsey D."/>
            <person name="Nusbaum C."/>
            <person name="Birren B."/>
        </authorList>
    </citation>
    <scope>NUCLEOTIDE SEQUENCE [LARGE SCALE GENOMIC DNA]</scope>
    <source>
        <strain evidence="2">9D6_DIV0238</strain>
    </source>
</reference>
<evidence type="ECO:0000313" key="4">
    <source>
        <dbReference type="Proteomes" id="UP000196151"/>
    </source>
</evidence>
<accession>A0A200JE75</accession>
<dbReference type="OrthoDB" id="9800872at2"/>
<reference evidence="3" key="2">
    <citation type="submission" date="2017-05" db="EMBL/GenBank/DDBJ databases">
        <authorList>
            <consortium name="The Broad Institute Genomics Platform"/>
            <consortium name="The Broad Institute Genomic Center for Infectious Diseases"/>
            <person name="Earl A."/>
            <person name="Manson A."/>
            <person name="Schwartman J."/>
            <person name="Gilmore M."/>
            <person name="Abouelleil A."/>
            <person name="Cao P."/>
            <person name="Chapman S."/>
            <person name="Cusick C."/>
            <person name="Shea T."/>
            <person name="Young S."/>
            <person name="Neafsey D."/>
            <person name="Nusbaum C."/>
            <person name="Birren B."/>
        </authorList>
    </citation>
    <scope>NUCLEOTIDE SEQUENCE</scope>
    <source>
        <strain evidence="3">9D6_DIV0238</strain>
    </source>
</reference>
<name>A0A200JE75_9ENTE</name>
<dbReference type="SUPFAM" id="SSF52821">
    <property type="entry name" value="Rhodanese/Cell cycle control phosphatase"/>
    <property type="match status" value="1"/>
</dbReference>
<dbReference type="PROSITE" id="PS00380">
    <property type="entry name" value="RHODANESE_1"/>
    <property type="match status" value="1"/>
</dbReference>
<dbReference type="InterPro" id="IPR050229">
    <property type="entry name" value="GlpE_sulfurtransferase"/>
</dbReference>
<dbReference type="InterPro" id="IPR001307">
    <property type="entry name" value="Thiosulphate_STrfase_CS"/>
</dbReference>
<dbReference type="PROSITE" id="PS50206">
    <property type="entry name" value="RHODANESE_3"/>
    <property type="match status" value="1"/>
</dbReference>
<dbReference type="CDD" id="cd00158">
    <property type="entry name" value="RHOD"/>
    <property type="match status" value="1"/>
</dbReference>
<gene>
    <name evidence="2" type="ORF">A5889_000342</name>
    <name evidence="3" type="ORF">A5889_002934</name>
</gene>
<dbReference type="AlphaFoldDB" id="A0A200JE75"/>
<dbReference type="EMBL" id="NIBQ01000001">
    <property type="protein sequence ID" value="OUZ34867.1"/>
    <property type="molecule type" value="Genomic_DNA"/>
</dbReference>
<evidence type="ECO:0000259" key="1">
    <source>
        <dbReference type="PROSITE" id="PS50206"/>
    </source>
</evidence>
<dbReference type="PANTHER" id="PTHR43031:SF1">
    <property type="entry name" value="PYRIDINE NUCLEOTIDE-DISULPHIDE OXIDOREDUCTASE"/>
    <property type="match status" value="1"/>
</dbReference>
<dbReference type="Pfam" id="PF00581">
    <property type="entry name" value="Rhodanese"/>
    <property type="match status" value="1"/>
</dbReference>
<dbReference type="RefSeq" id="WP_087639542.1">
    <property type="nucleotide sequence ID" value="NZ_CP147246.1"/>
</dbReference>
<dbReference type="EMBL" id="CP147246">
    <property type="protein sequence ID" value="WYJ95386.1"/>
    <property type="molecule type" value="Genomic_DNA"/>
</dbReference>
<evidence type="ECO:0000313" key="2">
    <source>
        <dbReference type="EMBL" id="OUZ34867.1"/>
    </source>
</evidence>